<dbReference type="Pfam" id="PF04055">
    <property type="entry name" value="Radical_SAM"/>
    <property type="match status" value="1"/>
</dbReference>
<dbReference type="InterPro" id="IPR013785">
    <property type="entry name" value="Aldolase_TIM"/>
</dbReference>
<evidence type="ECO:0000256" key="1">
    <source>
        <dbReference type="ARBA" id="ARBA00001966"/>
    </source>
</evidence>
<evidence type="ECO:0000256" key="6">
    <source>
        <dbReference type="ARBA" id="ARBA00022679"/>
    </source>
</evidence>
<evidence type="ECO:0000256" key="3">
    <source>
        <dbReference type="ARBA" id="ARBA00022485"/>
    </source>
</evidence>
<keyword evidence="7" id="KW-0949">S-adenosyl-L-methionine</keyword>
<evidence type="ECO:0000256" key="4">
    <source>
        <dbReference type="ARBA" id="ARBA00022490"/>
    </source>
</evidence>
<proteinExistence type="predicted"/>
<keyword evidence="10" id="KW-0411">Iron-sulfur</keyword>
<comment type="cofactor">
    <cofactor evidence="1">
        <name>[4Fe-4S] cluster</name>
        <dbReference type="ChEBI" id="CHEBI:49883"/>
    </cofactor>
</comment>
<sequence>SDRCLKIFKLLGEKGYPQFHLKQINYHIYKSKVGLFSQMRDISKQLRYDLISSLGNNFSSIESVDSKDGNDCKMVTFKGKDGACFETVLTRENQTSTLHLSSQVGCAFSCSYCATGKIGLKRQLVVDEIVDQVLYFLKNSELVDNLSFSGMGEPLANPHVFRALQLLSSPEYLGLSQRRFHVWTIGVLPGLKKLNEMFPQVNLGWTMNSPFMEERNHLIPINRLYPIPEVFQLLDDRLLKCRRRIWINYLLLSGINDSIEHAKALVDIIRGRSLIVRHLYHLNLLAPNALYSMMDQPEQMNEISASFFQAILRQNSISCSVRHSLGQDIGAGLGQLQAGYDQSSEGTLFRKRSCLTF</sequence>
<evidence type="ECO:0000256" key="10">
    <source>
        <dbReference type="ARBA" id="ARBA00023014"/>
    </source>
</evidence>
<gene>
    <name evidence="12" type="ORF">IE077_003238</name>
</gene>
<evidence type="ECO:0000256" key="8">
    <source>
        <dbReference type="ARBA" id="ARBA00022723"/>
    </source>
</evidence>
<dbReference type="InterPro" id="IPR040072">
    <property type="entry name" value="Methyltransferase_A"/>
</dbReference>
<dbReference type="CDD" id="cd01335">
    <property type="entry name" value="Radical_SAM"/>
    <property type="match status" value="1"/>
</dbReference>
<organism evidence="12 13">
    <name type="scientific">Cardiosporidium cionae</name>
    <dbReference type="NCBI Taxonomy" id="476202"/>
    <lineage>
        <taxon>Eukaryota</taxon>
        <taxon>Sar</taxon>
        <taxon>Alveolata</taxon>
        <taxon>Apicomplexa</taxon>
        <taxon>Aconoidasida</taxon>
        <taxon>Nephromycida</taxon>
        <taxon>Cardiosporidium</taxon>
    </lineage>
</organism>
<keyword evidence="6" id="KW-0808">Transferase</keyword>
<dbReference type="EMBL" id="JADAQX010000035">
    <property type="protein sequence ID" value="KAF8822641.1"/>
    <property type="molecule type" value="Genomic_DNA"/>
</dbReference>
<dbReference type="Gene3D" id="3.20.20.70">
    <property type="entry name" value="Aldolase class I"/>
    <property type="match status" value="1"/>
</dbReference>
<keyword evidence="8" id="KW-0479">Metal-binding</keyword>
<dbReference type="PANTHER" id="PTHR30544">
    <property type="entry name" value="23S RRNA METHYLTRANSFERASE"/>
    <property type="match status" value="1"/>
</dbReference>
<feature type="non-terminal residue" evidence="12">
    <location>
        <position position="1"/>
    </location>
</feature>
<evidence type="ECO:0000259" key="11">
    <source>
        <dbReference type="PROSITE" id="PS51918"/>
    </source>
</evidence>
<evidence type="ECO:0000313" key="13">
    <source>
        <dbReference type="Proteomes" id="UP000823046"/>
    </source>
</evidence>
<dbReference type="PANTHER" id="PTHR30544:SF5">
    <property type="entry name" value="RADICAL SAM CORE DOMAIN-CONTAINING PROTEIN"/>
    <property type="match status" value="1"/>
</dbReference>
<dbReference type="PROSITE" id="PS51918">
    <property type="entry name" value="RADICAL_SAM"/>
    <property type="match status" value="1"/>
</dbReference>
<dbReference type="SUPFAM" id="SSF102114">
    <property type="entry name" value="Radical SAM enzymes"/>
    <property type="match status" value="1"/>
</dbReference>
<evidence type="ECO:0000256" key="9">
    <source>
        <dbReference type="ARBA" id="ARBA00023004"/>
    </source>
</evidence>
<keyword evidence="13" id="KW-1185">Reference proteome</keyword>
<comment type="caution">
    <text evidence="12">The sequence shown here is derived from an EMBL/GenBank/DDBJ whole genome shotgun (WGS) entry which is preliminary data.</text>
</comment>
<evidence type="ECO:0000313" key="12">
    <source>
        <dbReference type="EMBL" id="KAF8822641.1"/>
    </source>
</evidence>
<dbReference type="SFLD" id="SFLDS00029">
    <property type="entry name" value="Radical_SAM"/>
    <property type="match status" value="1"/>
</dbReference>
<keyword evidence="4" id="KW-0963">Cytoplasm</keyword>
<reference evidence="12 13" key="1">
    <citation type="journal article" date="2020" name="bioRxiv">
        <title>Metabolic contributions of an alphaproteobacterial endosymbiont in the apicomplexan Cardiosporidium cionae.</title>
        <authorList>
            <person name="Hunter E.S."/>
            <person name="Paight C.J."/>
            <person name="Lane C.E."/>
        </authorList>
    </citation>
    <scope>NUCLEOTIDE SEQUENCE [LARGE SCALE GENOMIC DNA]</scope>
    <source>
        <strain evidence="12">ESH_2018</strain>
    </source>
</reference>
<dbReference type="PIRSF" id="PIRSF006004">
    <property type="entry name" value="CHP00048"/>
    <property type="match status" value="1"/>
</dbReference>
<keyword evidence="9" id="KW-0408">Iron</keyword>
<evidence type="ECO:0000256" key="7">
    <source>
        <dbReference type="ARBA" id="ARBA00022691"/>
    </source>
</evidence>
<keyword evidence="5" id="KW-0489">Methyltransferase</keyword>
<comment type="subcellular location">
    <subcellularLocation>
        <location evidence="2">Cytoplasm</location>
    </subcellularLocation>
</comment>
<feature type="domain" description="Radical SAM core" evidence="11">
    <location>
        <begin position="92"/>
        <end position="320"/>
    </location>
</feature>
<dbReference type="Proteomes" id="UP000823046">
    <property type="component" value="Unassembled WGS sequence"/>
</dbReference>
<dbReference type="InterPro" id="IPR058240">
    <property type="entry name" value="rSAM_sf"/>
</dbReference>
<evidence type="ECO:0000256" key="2">
    <source>
        <dbReference type="ARBA" id="ARBA00004496"/>
    </source>
</evidence>
<dbReference type="Gene3D" id="1.10.150.530">
    <property type="match status" value="1"/>
</dbReference>
<accession>A0ABQ7JFA6</accession>
<name>A0ABQ7JFA6_9APIC</name>
<protein>
    <submittedName>
        <fullName evidence="12">Radical SAM domain-containing protein</fullName>
    </submittedName>
</protein>
<evidence type="ECO:0000256" key="5">
    <source>
        <dbReference type="ARBA" id="ARBA00022603"/>
    </source>
</evidence>
<dbReference type="InterPro" id="IPR004383">
    <property type="entry name" value="rRNA_lsu_MTrfase_RlmN/Cfr"/>
</dbReference>
<dbReference type="InterPro" id="IPR007197">
    <property type="entry name" value="rSAM"/>
</dbReference>
<keyword evidence="3" id="KW-0004">4Fe-4S</keyword>